<accession>A0A919SDR9</accession>
<feature type="domain" description="NB-ARC" evidence="1">
    <location>
        <begin position="494"/>
        <end position="646"/>
    </location>
</feature>
<evidence type="ECO:0008006" key="5">
    <source>
        <dbReference type="Google" id="ProtNLM"/>
    </source>
</evidence>
<evidence type="ECO:0000313" key="4">
    <source>
        <dbReference type="Proteomes" id="UP000681340"/>
    </source>
</evidence>
<gene>
    <name evidence="3" type="ORF">Aau02nite_38780</name>
</gene>
<dbReference type="InterPro" id="IPR002182">
    <property type="entry name" value="NB-ARC"/>
</dbReference>
<dbReference type="Pfam" id="PF00931">
    <property type="entry name" value="NB-ARC"/>
    <property type="match status" value="1"/>
</dbReference>
<dbReference type="PANTHER" id="PTHR46082:SF6">
    <property type="entry name" value="AAA+ ATPASE DOMAIN-CONTAINING PROTEIN-RELATED"/>
    <property type="match status" value="1"/>
</dbReference>
<protein>
    <recommendedName>
        <fullName evidence="5">MinD-like ATPase involved in chromosome partitioning or flagellar assembly</fullName>
    </recommendedName>
</protein>
<dbReference type="Proteomes" id="UP000681340">
    <property type="component" value="Unassembled WGS sequence"/>
</dbReference>
<dbReference type="Gene3D" id="1.25.40.10">
    <property type="entry name" value="Tetratricopeptide repeat domain"/>
    <property type="match status" value="2"/>
</dbReference>
<comment type="caution">
    <text evidence="3">The sequence shown here is derived from an EMBL/GenBank/DDBJ whole genome shotgun (WGS) entry which is preliminary data.</text>
</comment>
<organism evidence="3 4">
    <name type="scientific">Actinoplanes auranticolor</name>
    <dbReference type="NCBI Taxonomy" id="47988"/>
    <lineage>
        <taxon>Bacteria</taxon>
        <taxon>Bacillati</taxon>
        <taxon>Actinomycetota</taxon>
        <taxon>Actinomycetes</taxon>
        <taxon>Micromonosporales</taxon>
        <taxon>Micromonosporaceae</taxon>
        <taxon>Actinoplanes</taxon>
    </lineage>
</organism>
<dbReference type="InterPro" id="IPR027417">
    <property type="entry name" value="P-loop_NTPase"/>
</dbReference>
<reference evidence="3" key="1">
    <citation type="submission" date="2021-03" db="EMBL/GenBank/DDBJ databases">
        <title>Whole genome shotgun sequence of Actinoplanes auranticolor NBRC 12245.</title>
        <authorList>
            <person name="Komaki H."/>
            <person name="Tamura T."/>
        </authorList>
    </citation>
    <scope>NUCLEOTIDE SEQUENCE</scope>
    <source>
        <strain evidence="3">NBRC 12245</strain>
    </source>
</reference>
<evidence type="ECO:0000259" key="1">
    <source>
        <dbReference type="Pfam" id="PF00931"/>
    </source>
</evidence>
<dbReference type="NCBIfam" id="NF040586">
    <property type="entry name" value="FxSxx_TPR"/>
    <property type="match status" value="1"/>
</dbReference>
<dbReference type="Pfam" id="PF01656">
    <property type="entry name" value="CbiA"/>
    <property type="match status" value="1"/>
</dbReference>
<dbReference type="Pfam" id="PF13424">
    <property type="entry name" value="TPR_12"/>
    <property type="match status" value="1"/>
</dbReference>
<dbReference type="RefSeq" id="WP_212989884.1">
    <property type="nucleotide sequence ID" value="NZ_BAABEA010000053.1"/>
</dbReference>
<dbReference type="Gene3D" id="3.40.50.300">
    <property type="entry name" value="P-loop containing nucleotide triphosphate hydrolases"/>
    <property type="match status" value="2"/>
</dbReference>
<evidence type="ECO:0000313" key="3">
    <source>
        <dbReference type="EMBL" id="GIM69966.1"/>
    </source>
</evidence>
<dbReference type="GO" id="GO:0043531">
    <property type="term" value="F:ADP binding"/>
    <property type="evidence" value="ECO:0007669"/>
    <property type="project" value="InterPro"/>
</dbReference>
<dbReference type="Pfam" id="PF13374">
    <property type="entry name" value="TPR_10"/>
    <property type="match status" value="1"/>
</dbReference>
<feature type="domain" description="CobQ/CobB/MinD/ParA nucleotide binding" evidence="2">
    <location>
        <begin position="14"/>
        <end position="81"/>
    </location>
</feature>
<dbReference type="InterPro" id="IPR002586">
    <property type="entry name" value="CobQ/CobB/MinD/ParA_Nub-bd_dom"/>
</dbReference>
<dbReference type="EMBL" id="BOQL01000029">
    <property type="protein sequence ID" value="GIM69966.1"/>
    <property type="molecule type" value="Genomic_DNA"/>
</dbReference>
<keyword evidence="4" id="KW-1185">Reference proteome</keyword>
<proteinExistence type="predicted"/>
<dbReference type="PANTHER" id="PTHR46082">
    <property type="entry name" value="ATP/GTP-BINDING PROTEIN-RELATED"/>
    <property type="match status" value="1"/>
</dbReference>
<dbReference type="SUPFAM" id="SSF52540">
    <property type="entry name" value="P-loop containing nucleoside triphosphate hydrolases"/>
    <property type="match status" value="2"/>
</dbReference>
<dbReference type="SUPFAM" id="SSF48452">
    <property type="entry name" value="TPR-like"/>
    <property type="match status" value="2"/>
</dbReference>
<evidence type="ECO:0000259" key="2">
    <source>
        <dbReference type="Pfam" id="PF01656"/>
    </source>
</evidence>
<sequence>MSSSADNGPAGRIITFYSYKGGTGRTMALANVAWLLAANGYKVLTIDWDLESPGLHRYFHPFLKDKNLRNSEGILDLIRKHSQTALRPGGPADQLPERAQIQEYAASLDWDFPQGGVLDFVPAGRQDLGYAGAVSTFDWDTFWHKRQGRRFLDALREDMARNYDFVLIDSRTGTSDTGGICTVHLPDTVVNCFTLNTQSVSGAVAVTDSILKQAPGITVLPLPTRIEDGEMAKLERGRVFSRRSFEPYLGFLGDGPADAYWNSVEVPYIPYYAYEEILAVFGDVPHQNGPLLRPYVNLASRLAGTACPAAVVPENDRNRVLRAFEQPVPRKKRTIMVTYAPLDRIWAEWLRDRLHRGGHQVVLHGIRDSVPDVDTLDHLVVIFSRDLVARESGLRLLRTARDRIAHGADNLVAVLRVDATAMESRVPSQVLVDVMGAGEERVLESVSTALSLDATALPGSGAGPGEVRYPAELPPHFQVALTRNPRFSGRGGVIENIRDRLLSGEPSGARLALIGLPGVGKTQTALEYVYRFAASYDGVWWISATQPGRVRAALAEVAARLGLPGGNVEDQVAAALEAFRRAVPVRRWLVVLDNADAPADLEGLIPSGPGHVLVTSRNPQWTNELDAVDVAVFERDESLELLGRRVRHLAPADADELAGRLGDLPLALEQAGGWLSSTAMAVSDYLELLDRSTVEAMGESAPAAYSQTVASTVGVAYDRLAQTSPAATRLIELLAFMAPEVVPYRMISNKQLTALLVPIDQRMYDPARHGSLIQDIGRLGLARVDAGTNEGNPDPGRRGIVVHRLTQDIVRSRLSPAEQADRRQEIQSVLAEADRGNPDSVENRAAYEAIRPHLEPSGALTSDSPETRQLIMDMTRYLYMRGDYEGCRELAERALEKWVARFGLDDVWVLRLKRTLALVLREQGHEAEAYDMNADSLKRLSRTLGDDDPYTLATAMSHGADLRARGEYEKAVLLDERTLKGFREVYGDDHTETLSAANNLAVSLRFVGNFQEAARRDRDTLRRRREVIGPRHLYALNSQENLGADLVELGDLVPARNMLEEAYEVTRRDHGEDHFRSLRIACTYSVSLRRLNEVTKAAEVIDDAVRRAEAVLGHRHRVTLSCRLEQADVRWAEGRTKEARAVAEEVYADFQHARGEHHPDAIAAGNDLAIFRRLSGDAPGALILAEQTFERLEGLFHPGHPYTVAGMITLANARFTDGSQRLAQETDTAVLQRVRRTFTDRHPAVLAAMVNWAVSHRPDDPDAAGRTRDEAVKKLDEILGAHHPSTIAAVEWHRIDQDIAPFAI</sequence>
<dbReference type="NCBIfam" id="NF047398">
    <property type="entry name" value="AAA_KGGVGR"/>
    <property type="match status" value="1"/>
</dbReference>
<dbReference type="InterPro" id="IPR011990">
    <property type="entry name" value="TPR-like_helical_dom_sf"/>
</dbReference>
<name>A0A919SDR9_9ACTN</name>
<dbReference type="InterPro" id="IPR053137">
    <property type="entry name" value="NLR-like"/>
</dbReference>